<accession>A0ABR1WBZ9</accession>
<sequence>MMERGLLHLDQASVTSIRMQACRQPVGVDGTDRCQLTFFEHWRNSFFALAKGPARLPNCRGQCLPLAELQVIRVQELGSSSFKPRTETSGLVEVAEKSLKGRAISHGTQFGDDAQSVSLPTLLPNVSQLPPVVGSRKGWYSLVRRGPKANTNTPKRADEKLAIPTFQMYSVVTRGKAKQNVIVSGFGMSSFPCHFEHRVCFQAARIPPLRGISFAIPLPTGDSASRIVNAFTPEEEEQIRRENEEAEDRQVLHSIHTCMLGVLFQVLPLTA</sequence>
<reference evidence="1 2" key="1">
    <citation type="submission" date="2023-01" db="EMBL/GenBank/DDBJ databases">
        <title>Analysis of 21 Apiospora genomes using comparative genomics revels a genus with tremendous synthesis potential of carbohydrate active enzymes and secondary metabolites.</title>
        <authorList>
            <person name="Sorensen T."/>
        </authorList>
    </citation>
    <scope>NUCLEOTIDE SEQUENCE [LARGE SCALE GENOMIC DNA]</scope>
    <source>
        <strain evidence="1 2">CBS 114990</strain>
    </source>
</reference>
<comment type="caution">
    <text evidence="1">The sequence shown here is derived from an EMBL/GenBank/DDBJ whole genome shotgun (WGS) entry which is preliminary data.</text>
</comment>
<protein>
    <submittedName>
        <fullName evidence="1">Uncharacterized protein</fullName>
    </submittedName>
</protein>
<proteinExistence type="predicted"/>
<evidence type="ECO:0000313" key="1">
    <source>
        <dbReference type="EMBL" id="KAK8080963.1"/>
    </source>
</evidence>
<gene>
    <name evidence="1" type="ORF">PG997_008781</name>
</gene>
<dbReference type="RefSeq" id="XP_066668438.1">
    <property type="nucleotide sequence ID" value="XM_066813096.1"/>
</dbReference>
<organism evidence="1 2">
    <name type="scientific">Apiospora hydei</name>
    <dbReference type="NCBI Taxonomy" id="1337664"/>
    <lineage>
        <taxon>Eukaryota</taxon>
        <taxon>Fungi</taxon>
        <taxon>Dikarya</taxon>
        <taxon>Ascomycota</taxon>
        <taxon>Pezizomycotina</taxon>
        <taxon>Sordariomycetes</taxon>
        <taxon>Xylariomycetidae</taxon>
        <taxon>Amphisphaeriales</taxon>
        <taxon>Apiosporaceae</taxon>
        <taxon>Apiospora</taxon>
    </lineage>
</organism>
<keyword evidence="2" id="KW-1185">Reference proteome</keyword>
<dbReference type="EMBL" id="JAQQWN010000006">
    <property type="protein sequence ID" value="KAK8080963.1"/>
    <property type="molecule type" value="Genomic_DNA"/>
</dbReference>
<evidence type="ECO:0000313" key="2">
    <source>
        <dbReference type="Proteomes" id="UP001433268"/>
    </source>
</evidence>
<name>A0ABR1WBZ9_9PEZI</name>
<dbReference type="GeneID" id="92046156"/>
<dbReference type="Proteomes" id="UP001433268">
    <property type="component" value="Unassembled WGS sequence"/>
</dbReference>